<reference evidence="1 2" key="1">
    <citation type="journal article" date="2010" name="Int. J. Syst. Evol. Microbiol.">
        <title>Vagococcus penaei sp. nov., isolated from spoilage microbiota of cooked shrimp (Penaeus vannamei).</title>
        <authorList>
            <person name="Jaffres E."/>
            <person name="Prevost H."/>
            <person name="Rossero A."/>
            <person name="Joffraud J.J."/>
            <person name="Dousset X."/>
        </authorList>
    </citation>
    <scope>NUCLEOTIDE SEQUENCE [LARGE SCALE GENOMIC DNA]</scope>
    <source>
        <strain evidence="1 2">CD276</strain>
    </source>
</reference>
<dbReference type="EMBL" id="CP019609">
    <property type="protein sequence ID" value="AQP53485.1"/>
    <property type="molecule type" value="Genomic_DNA"/>
</dbReference>
<keyword evidence="2" id="KW-1185">Reference proteome</keyword>
<dbReference type="KEGG" id="vpi:BW732_04085"/>
<evidence type="ECO:0000313" key="2">
    <source>
        <dbReference type="Proteomes" id="UP000188246"/>
    </source>
</evidence>
<dbReference type="AlphaFoldDB" id="A0A1Q2D5C4"/>
<proteinExistence type="predicted"/>
<dbReference type="STRING" id="633807.BW732_04085"/>
<name>A0A1Q2D5C4_9ENTE</name>
<evidence type="ECO:0000313" key="1">
    <source>
        <dbReference type="EMBL" id="AQP53485.1"/>
    </source>
</evidence>
<sequence>MSQSKVAGTVMLNLENGEKKFLVEKEKNQFHFISTTIDSNYTSLACMLKELKDVVKLDTSKMDLFELTNLTVSSESMPLFVFTLEEADLVPKNSESQFIWEDPKVIKGVLDGIDISGVPFFC</sequence>
<dbReference type="Proteomes" id="UP000188246">
    <property type="component" value="Chromosome"/>
</dbReference>
<accession>A0A1Q2D5C4</accession>
<dbReference type="RefSeq" id="WP_077275575.1">
    <property type="nucleotide sequence ID" value="NZ_CP019609.1"/>
</dbReference>
<dbReference type="OrthoDB" id="2156448at2"/>
<organism evidence="1 2">
    <name type="scientific">Vagococcus penaei</name>
    <dbReference type="NCBI Taxonomy" id="633807"/>
    <lineage>
        <taxon>Bacteria</taxon>
        <taxon>Bacillati</taxon>
        <taxon>Bacillota</taxon>
        <taxon>Bacilli</taxon>
        <taxon>Lactobacillales</taxon>
        <taxon>Enterococcaceae</taxon>
        <taxon>Vagococcus</taxon>
    </lineage>
</organism>
<gene>
    <name evidence="1" type="ORF">BW732_04085</name>
</gene>
<protein>
    <submittedName>
        <fullName evidence="1">Uncharacterized protein</fullName>
    </submittedName>
</protein>